<comment type="caution">
    <text evidence="1">The sequence shown here is derived from an EMBL/GenBank/DDBJ whole genome shotgun (WGS) entry which is preliminary data.</text>
</comment>
<sequence length="103" mass="11453">MKSFSPFCGSLEATVKKSKGKREGHSVIEGRWNEQTLLEGEGRAECVIEGVGWHFRSIFVRNQISNGDSDLGDGGSLRFMLISLVWRSVGEDFSESSAKWRLG</sequence>
<accession>A0A835UGW7</accession>
<organism evidence="1 2">
    <name type="scientific">Vanilla planifolia</name>
    <name type="common">Vanilla</name>
    <dbReference type="NCBI Taxonomy" id="51239"/>
    <lineage>
        <taxon>Eukaryota</taxon>
        <taxon>Viridiplantae</taxon>
        <taxon>Streptophyta</taxon>
        <taxon>Embryophyta</taxon>
        <taxon>Tracheophyta</taxon>
        <taxon>Spermatophyta</taxon>
        <taxon>Magnoliopsida</taxon>
        <taxon>Liliopsida</taxon>
        <taxon>Asparagales</taxon>
        <taxon>Orchidaceae</taxon>
        <taxon>Vanilloideae</taxon>
        <taxon>Vanilleae</taxon>
        <taxon>Vanilla</taxon>
    </lineage>
</organism>
<dbReference type="Proteomes" id="UP000639772">
    <property type="component" value="Chromosome 12"/>
</dbReference>
<dbReference type="AlphaFoldDB" id="A0A835UGW7"/>
<gene>
    <name evidence="1" type="ORF">HPP92_022079</name>
</gene>
<proteinExistence type="predicted"/>
<reference evidence="1 2" key="1">
    <citation type="journal article" date="2020" name="Nat. Food">
        <title>A phased Vanilla planifolia genome enables genetic improvement of flavour and production.</title>
        <authorList>
            <person name="Hasing T."/>
            <person name="Tang H."/>
            <person name="Brym M."/>
            <person name="Khazi F."/>
            <person name="Huang T."/>
            <person name="Chambers A.H."/>
        </authorList>
    </citation>
    <scope>NUCLEOTIDE SEQUENCE [LARGE SCALE GENOMIC DNA]</scope>
    <source>
        <tissue evidence="1">Leaf</tissue>
    </source>
</reference>
<evidence type="ECO:0000313" key="2">
    <source>
        <dbReference type="Proteomes" id="UP000639772"/>
    </source>
</evidence>
<name>A0A835UGW7_VANPL</name>
<dbReference type="EMBL" id="JADCNM010000012">
    <property type="protein sequence ID" value="KAG0458951.1"/>
    <property type="molecule type" value="Genomic_DNA"/>
</dbReference>
<protein>
    <submittedName>
        <fullName evidence="1">Uncharacterized protein</fullName>
    </submittedName>
</protein>
<evidence type="ECO:0000313" key="1">
    <source>
        <dbReference type="EMBL" id="KAG0458951.1"/>
    </source>
</evidence>